<evidence type="ECO:0000256" key="2">
    <source>
        <dbReference type="ARBA" id="ARBA00022695"/>
    </source>
</evidence>
<evidence type="ECO:0000313" key="3">
    <source>
        <dbReference type="EMBL" id="OOF52416.1"/>
    </source>
</evidence>
<keyword evidence="2" id="KW-0548">Nucleotidyltransferase</keyword>
<keyword evidence="4" id="KW-1185">Reference proteome</keyword>
<dbReference type="CDD" id="cd02516">
    <property type="entry name" value="CDP-ME_synthetase"/>
    <property type="match status" value="1"/>
</dbReference>
<name>A0A1V3J9P2_9PAST</name>
<protein>
    <recommendedName>
        <fullName evidence="5">2-C-methyl-D-erythritol 4-phosphate cytidylyltransferase</fullName>
    </recommendedName>
</protein>
<dbReference type="PROSITE" id="PS01295">
    <property type="entry name" value="ISPD"/>
    <property type="match status" value="1"/>
</dbReference>
<dbReference type="Gene3D" id="3.90.550.10">
    <property type="entry name" value="Spore Coat Polysaccharide Biosynthesis Protein SpsA, Chain A"/>
    <property type="match status" value="1"/>
</dbReference>
<dbReference type="STRING" id="1908266.BKK55_12145"/>
<dbReference type="PANTHER" id="PTHR43015:SF1">
    <property type="entry name" value="D-RIBITOL-5-PHOSPHATE CYTIDYLYLTRANSFERASE"/>
    <property type="match status" value="1"/>
</dbReference>
<dbReference type="InterPro" id="IPR034683">
    <property type="entry name" value="IspD/TarI"/>
</dbReference>
<dbReference type="InterPro" id="IPR029044">
    <property type="entry name" value="Nucleotide-diphossugar_trans"/>
</dbReference>
<dbReference type="GO" id="GO:0005829">
    <property type="term" value="C:cytosol"/>
    <property type="evidence" value="ECO:0007669"/>
    <property type="project" value="TreeGrafter"/>
</dbReference>
<keyword evidence="1" id="KW-0808">Transferase</keyword>
<dbReference type="GO" id="GO:0008299">
    <property type="term" value="P:isoprenoid biosynthetic process"/>
    <property type="evidence" value="ECO:0007669"/>
    <property type="project" value="InterPro"/>
</dbReference>
<proteinExistence type="predicted"/>
<dbReference type="InterPro" id="IPR018294">
    <property type="entry name" value="ISPD_synthase_CS"/>
</dbReference>
<dbReference type="Proteomes" id="UP000188541">
    <property type="component" value="Unassembled WGS sequence"/>
</dbReference>
<dbReference type="PANTHER" id="PTHR43015">
    <property type="entry name" value="D-RIBITOL-5-PHOSPHATE CYTIDYLYLTRANSFERASE"/>
    <property type="match status" value="1"/>
</dbReference>
<dbReference type="RefSeq" id="WP_077551893.1">
    <property type="nucleotide sequence ID" value="NZ_MLHO01000101.1"/>
</dbReference>
<dbReference type="GO" id="GO:0050518">
    <property type="term" value="F:2-C-methyl-D-erythritol 4-phosphate cytidylyltransferase activity"/>
    <property type="evidence" value="ECO:0007669"/>
    <property type="project" value="UniProtKB-ARBA"/>
</dbReference>
<gene>
    <name evidence="3" type="ORF">BKK55_12145</name>
</gene>
<reference evidence="3 4" key="1">
    <citation type="submission" date="2016-10" db="EMBL/GenBank/DDBJ databases">
        <title>Rodentibacter gen. nov. and new species.</title>
        <authorList>
            <person name="Christensen H."/>
        </authorList>
    </citation>
    <scope>NUCLEOTIDE SEQUENCE [LARGE SCALE GENOMIC DNA]</scope>
    <source>
        <strain evidence="3 4">1996246016</strain>
    </source>
</reference>
<dbReference type="SUPFAM" id="SSF53448">
    <property type="entry name" value="Nucleotide-diphospho-sugar transferases"/>
    <property type="match status" value="1"/>
</dbReference>
<dbReference type="AlphaFoldDB" id="A0A1V3J9P2"/>
<evidence type="ECO:0008006" key="5">
    <source>
        <dbReference type="Google" id="ProtNLM"/>
    </source>
</evidence>
<accession>A0A1V3J9P2</accession>
<comment type="caution">
    <text evidence="3">The sequence shown here is derived from an EMBL/GenBank/DDBJ whole genome shotgun (WGS) entry which is preliminary data.</text>
</comment>
<organism evidence="3 4">
    <name type="scientific">Rodentibacter genomosp. 2</name>
    <dbReference type="NCBI Taxonomy" id="1908266"/>
    <lineage>
        <taxon>Bacteria</taxon>
        <taxon>Pseudomonadati</taxon>
        <taxon>Pseudomonadota</taxon>
        <taxon>Gammaproteobacteria</taxon>
        <taxon>Pasteurellales</taxon>
        <taxon>Pasteurellaceae</taxon>
        <taxon>Rodentibacter</taxon>
    </lineage>
</organism>
<dbReference type="OrthoDB" id="9806837at2"/>
<dbReference type="Pfam" id="PF01128">
    <property type="entry name" value="IspD"/>
    <property type="match status" value="1"/>
</dbReference>
<evidence type="ECO:0000313" key="4">
    <source>
        <dbReference type="Proteomes" id="UP000188541"/>
    </source>
</evidence>
<evidence type="ECO:0000256" key="1">
    <source>
        <dbReference type="ARBA" id="ARBA00022679"/>
    </source>
</evidence>
<sequence length="237" mass="26891">MNYALIFAGGTGSRMNSKSLPKQFLQVYGKPVIVHTLEKFEQCEAIDAIVVVILKGWENHLENLVKQYHLRKVIRIVSGGSSGQESIYNGLKEMDCGIVVIHDGVRPFINNEIIIQNIELAKEKQVAITCATAKETFAYVENDCIKHVIKRENSFIAKAPQTFNLDLIKSAHDKAIEENDFSFIDSCMLVKNYYPELDFPIVICGSENIKITTQEDFYLAKAMFSIEEDEQLYRGNE</sequence>
<dbReference type="FunFam" id="3.90.550.10:FF:000003">
    <property type="entry name" value="2-C-methyl-D-erythritol 4-phosphate cytidylyltransferase"/>
    <property type="match status" value="1"/>
</dbReference>
<dbReference type="EMBL" id="MLHO01000101">
    <property type="protein sequence ID" value="OOF52416.1"/>
    <property type="molecule type" value="Genomic_DNA"/>
</dbReference>